<keyword evidence="3" id="KW-1185">Reference proteome</keyword>
<dbReference type="EMBL" id="JAXCGZ010015513">
    <property type="protein sequence ID" value="KAK7070154.1"/>
    <property type="molecule type" value="Genomic_DNA"/>
</dbReference>
<feature type="non-terminal residue" evidence="2">
    <location>
        <position position="1"/>
    </location>
</feature>
<accession>A0AAN8WZM0</accession>
<dbReference type="Proteomes" id="UP001381693">
    <property type="component" value="Unassembled WGS sequence"/>
</dbReference>
<protein>
    <submittedName>
        <fullName evidence="2">Uncharacterized protein</fullName>
    </submittedName>
</protein>
<evidence type="ECO:0000256" key="1">
    <source>
        <dbReference type="SAM" id="MobiDB-lite"/>
    </source>
</evidence>
<organism evidence="2 3">
    <name type="scientific">Halocaridina rubra</name>
    <name type="common">Hawaiian red shrimp</name>
    <dbReference type="NCBI Taxonomy" id="373956"/>
    <lineage>
        <taxon>Eukaryota</taxon>
        <taxon>Metazoa</taxon>
        <taxon>Ecdysozoa</taxon>
        <taxon>Arthropoda</taxon>
        <taxon>Crustacea</taxon>
        <taxon>Multicrustacea</taxon>
        <taxon>Malacostraca</taxon>
        <taxon>Eumalacostraca</taxon>
        <taxon>Eucarida</taxon>
        <taxon>Decapoda</taxon>
        <taxon>Pleocyemata</taxon>
        <taxon>Caridea</taxon>
        <taxon>Atyoidea</taxon>
        <taxon>Atyidae</taxon>
        <taxon>Halocaridina</taxon>
    </lineage>
</organism>
<name>A0AAN8WZM0_HALRR</name>
<dbReference type="AlphaFoldDB" id="A0AAN8WZM0"/>
<proteinExistence type="predicted"/>
<comment type="caution">
    <text evidence="2">The sequence shown here is derived from an EMBL/GenBank/DDBJ whole genome shotgun (WGS) entry which is preliminary data.</text>
</comment>
<gene>
    <name evidence="2" type="ORF">SK128_009284</name>
</gene>
<reference evidence="2 3" key="1">
    <citation type="submission" date="2023-11" db="EMBL/GenBank/DDBJ databases">
        <title>Halocaridina rubra genome assembly.</title>
        <authorList>
            <person name="Smith C."/>
        </authorList>
    </citation>
    <scope>NUCLEOTIDE SEQUENCE [LARGE SCALE GENOMIC DNA]</scope>
    <source>
        <strain evidence="2">EP-1</strain>
        <tissue evidence="2">Whole</tissue>
    </source>
</reference>
<evidence type="ECO:0000313" key="2">
    <source>
        <dbReference type="EMBL" id="KAK7070154.1"/>
    </source>
</evidence>
<feature type="region of interest" description="Disordered" evidence="1">
    <location>
        <begin position="1"/>
        <end position="26"/>
    </location>
</feature>
<evidence type="ECO:0000313" key="3">
    <source>
        <dbReference type="Proteomes" id="UP001381693"/>
    </source>
</evidence>
<sequence length="67" mass="7749">PPRALPPVSTCPETQPRHPRKSYDERTPDLHHIEQFRKEFQELNTENDAMETYFADALKGNVAVKEA</sequence>
<feature type="non-terminal residue" evidence="2">
    <location>
        <position position="67"/>
    </location>
</feature>